<feature type="region of interest" description="Disordered" evidence="1">
    <location>
        <begin position="126"/>
        <end position="191"/>
    </location>
</feature>
<feature type="compositionally biased region" description="Basic and acidic residues" evidence="1">
    <location>
        <begin position="745"/>
        <end position="764"/>
    </location>
</feature>
<feature type="region of interest" description="Disordered" evidence="1">
    <location>
        <begin position="1079"/>
        <end position="1109"/>
    </location>
</feature>
<protein>
    <submittedName>
        <fullName evidence="3">Uncharacterized protein</fullName>
    </submittedName>
</protein>
<evidence type="ECO:0000256" key="2">
    <source>
        <dbReference type="SAM" id="Phobius"/>
    </source>
</evidence>
<sequence length="1693" mass="181405">MAVGVWDFVALIWNHPFISCLVLLLFTPALFPVVVYFSPLLISTALCAIALISMNMGESPETEDDPYVRRWQSEQVEREQSKPARQSWFQWVRKAEEKTRLWVDGRFSKGKPDDRFNWKVIHDNDDENEVSVPSDPPFLPLSGKPTKIKYGKPADEEEEEAKEHDRRAHEGPDKSIGAPEPTLAGSSKHVPIGALQEEEIQSVVGDVVHPGIVLPPNESDAIGAPSAAAGVVDVLAAATPSKLVGKPVSSGLHVLAETIQHKVPATSNQKADANPSTSTTTTPSSQPKLGDVAAVAAERRGDGGSEASRVAGGAVAQRLVQEHGGHAPPSLDNASPVAAQYPPVKSARVATAAAIAAAGPSRTTMSSSLRDAMSPSSSEGTASAARSLASISAQIAAVGNEALSEKVRLSRSHPTNLVPMEAVAETSSDPSGPAAPAPPEDASQSSVSGSPNASENPTRTPVPMRLPSMNERVAEARMMKPEPTAYNVEDMDTDSPFLDAQESATDEPAVVSGRAEGEQQPTAGSRSGSGLGSGEHELGRRTSSGSGGADAGSKKLVAELVIDRSAEFEKVIFVDESSKVGNNISAAGHPQERGVGDGVRLHSEVVEVKGSGPTKTEVGLDVLLDSDQMLGLSAKKDKSKERLEDICVSGGVGDGSCTVGRATISSRSIEDERNLGSEPKQFGNSILERRDRLQGPEEKSSGSSLVGDSIKPGSDGSRAQQQQQEQELAREGEGSDASGSGPRSIDARSSVDRRKSDNDVKVEEGENLGALQTSDGTSTVVDRLNAKRRRDELATDQLQILTEDAKNLPGPATTSESNSNSRPDVAGDVEGANEIIPFSSRSEAGEVGSGARIYMEPDVARRIRSLNIREEKHDGEKEAMMWSPTSVGTPSVRNSTDSRNAWVKANKEEEFDEYIKEYLSLKKSSSLPASGRPEEGVRASAMALATLGKAASLPEKKKRGGDDSDTDTEAGVGTRRKPWTKIHNMDSVEEITARLSKKYNWAKIATTKDGAGTSSSSSRPVTALASVDAPKAIEPEIFAVNSPKVPRHISPMRRGIDPEKSEDAADSYMSPMKKVMSAVRNVGSKDKDTSGKPGPAQPHERKGLSSVLNIKRERFISPLKRVFASESEGGRKSGSSNERKGAAAAASKEKVAATAALAALAEEEPPVGSTDRFKDRLMTPLKKVFSTEANAGGKKADIALEATAEGSTPRVKGSPALKALSGKDEAGTDKFRDRFILPLKKKFSSDSSGGKTAHTPEKRGLSGPIIDSSGEIGLGATSTLDRHLRSPEKKFSLSWPKKRAKDDHSPAPPAPAPEALSPGSIFEKPRSPGISEKATARLISHGKSYSIPSVSLDDSGYSSEDLRSPERNLFRIPSKDREKALAQSSKEREKEKATGSRTSWWNRKRDKVVVEEATVAQARQPTRDDARSSPERFIGGRSADRTSPLLRRLEKDEQLPAVRASPSEDIASPSRTQHRREHSDSLPTRFRGHERRMSLSELSTPEKEASAAERLGIVDPNVSMPERLSLFDKSNTPPGRAQHSRQRSVDVMPPPRAEAHLYKSRSAIGAADREQERYRNEKVPFSGSRSDPEVNKLYRNLESPSNAEIRITDKLKVPLEEVLSLLAAGDSSTRNSTTARESSSSEETSSSEEEWSSSSDEEEAAAVTVPKVTQPVQSRKSNHFFNKGNRQLRNADA</sequence>
<dbReference type="Gramene" id="Mp4g05080.1">
    <property type="protein sequence ID" value="Mp4g05080.1.cds1"/>
    <property type="gene ID" value="Mp4g05080"/>
</dbReference>
<feature type="region of interest" description="Disordered" evidence="1">
    <location>
        <begin position="1121"/>
        <end position="1148"/>
    </location>
</feature>
<feature type="compositionally biased region" description="Basic and acidic residues" evidence="1">
    <location>
        <begin position="1054"/>
        <end position="1063"/>
    </location>
</feature>
<reference evidence="4" key="1">
    <citation type="journal article" date="2017" name="Cell">
        <title>Insights into land plant evolution garnered from the Marchantia polymorpha genome.</title>
        <authorList>
            <person name="Bowman J.L."/>
            <person name="Kohchi T."/>
            <person name="Yamato K.T."/>
            <person name="Jenkins J."/>
            <person name="Shu S."/>
            <person name="Ishizaki K."/>
            <person name="Yamaoka S."/>
            <person name="Nishihama R."/>
            <person name="Nakamura Y."/>
            <person name="Berger F."/>
            <person name="Adam C."/>
            <person name="Aki S.S."/>
            <person name="Althoff F."/>
            <person name="Araki T."/>
            <person name="Arteaga-Vazquez M.A."/>
            <person name="Balasubrmanian S."/>
            <person name="Barry K."/>
            <person name="Bauer D."/>
            <person name="Boehm C.R."/>
            <person name="Briginshaw L."/>
            <person name="Caballero-Perez J."/>
            <person name="Catarino B."/>
            <person name="Chen F."/>
            <person name="Chiyoda S."/>
            <person name="Chovatia M."/>
            <person name="Davies K.M."/>
            <person name="Delmans M."/>
            <person name="Demura T."/>
            <person name="Dierschke T."/>
            <person name="Dolan L."/>
            <person name="Dorantes-Acosta A.E."/>
            <person name="Eklund D.M."/>
            <person name="Florent S.N."/>
            <person name="Flores-Sandoval E."/>
            <person name="Fujiyama A."/>
            <person name="Fukuzawa H."/>
            <person name="Galik B."/>
            <person name="Grimanelli D."/>
            <person name="Grimwood J."/>
            <person name="Grossniklaus U."/>
            <person name="Hamada T."/>
            <person name="Haseloff J."/>
            <person name="Hetherington A.J."/>
            <person name="Higo A."/>
            <person name="Hirakawa Y."/>
            <person name="Hundley H.N."/>
            <person name="Ikeda Y."/>
            <person name="Inoue K."/>
            <person name="Inoue S.I."/>
            <person name="Ishida S."/>
            <person name="Jia Q."/>
            <person name="Kakita M."/>
            <person name="Kanazawa T."/>
            <person name="Kawai Y."/>
            <person name="Kawashima T."/>
            <person name="Kennedy M."/>
            <person name="Kinose K."/>
            <person name="Kinoshita T."/>
            <person name="Kohara Y."/>
            <person name="Koide E."/>
            <person name="Komatsu K."/>
            <person name="Kopischke S."/>
            <person name="Kubo M."/>
            <person name="Kyozuka J."/>
            <person name="Lagercrantz U."/>
            <person name="Lin S.S."/>
            <person name="Lindquist E."/>
            <person name="Lipzen A.M."/>
            <person name="Lu C.W."/>
            <person name="De Luna E."/>
            <person name="Martienssen R.A."/>
            <person name="Minamino N."/>
            <person name="Mizutani M."/>
            <person name="Mizutani M."/>
            <person name="Mochizuki N."/>
            <person name="Monte I."/>
            <person name="Mosher R."/>
            <person name="Nagasaki H."/>
            <person name="Nakagami H."/>
            <person name="Naramoto S."/>
            <person name="Nishitani K."/>
            <person name="Ohtani M."/>
            <person name="Okamoto T."/>
            <person name="Okumura M."/>
            <person name="Phillips J."/>
            <person name="Pollak B."/>
            <person name="Reinders A."/>
            <person name="Rovekamp M."/>
            <person name="Sano R."/>
            <person name="Sawa S."/>
            <person name="Schmid M.W."/>
            <person name="Shirakawa M."/>
            <person name="Solano R."/>
            <person name="Spunde A."/>
            <person name="Suetsugu N."/>
            <person name="Sugano S."/>
            <person name="Sugiyama A."/>
            <person name="Sun R."/>
            <person name="Suzuki Y."/>
            <person name="Takenaka M."/>
            <person name="Takezawa D."/>
            <person name="Tomogane H."/>
            <person name="Tsuzuki M."/>
            <person name="Ueda T."/>
            <person name="Umeda M."/>
            <person name="Ward J.M."/>
            <person name="Watanabe Y."/>
            <person name="Yazaki K."/>
            <person name="Yokoyama R."/>
            <person name="Yoshitake Y."/>
            <person name="Yotsui I."/>
            <person name="Zachgo S."/>
            <person name="Schmutz J."/>
        </authorList>
    </citation>
    <scope>NUCLEOTIDE SEQUENCE [LARGE SCALE GENOMIC DNA]</scope>
    <source>
        <strain evidence="4">Tak-1</strain>
    </source>
</reference>
<feature type="compositionally biased region" description="Basic and acidic residues" evidence="1">
    <location>
        <begin position="161"/>
        <end position="173"/>
    </location>
</feature>
<feature type="compositionally biased region" description="Acidic residues" evidence="1">
    <location>
        <begin position="1645"/>
        <end position="1660"/>
    </location>
</feature>
<feature type="compositionally biased region" description="Polar residues" evidence="1">
    <location>
        <begin position="770"/>
        <end position="780"/>
    </location>
</feature>
<feature type="region of interest" description="Disordered" evidence="1">
    <location>
        <begin position="1412"/>
        <end position="1603"/>
    </location>
</feature>
<proteinExistence type="predicted"/>
<keyword evidence="2" id="KW-1133">Transmembrane helix</keyword>
<evidence type="ECO:0000313" key="4">
    <source>
        <dbReference type="Proteomes" id="UP000244005"/>
    </source>
</evidence>
<feature type="region of interest" description="Disordered" evidence="1">
    <location>
        <begin position="1622"/>
        <end position="1693"/>
    </location>
</feature>
<feature type="region of interest" description="Disordered" evidence="1">
    <location>
        <begin position="1242"/>
        <end position="1399"/>
    </location>
</feature>
<feature type="compositionally biased region" description="Low complexity" evidence="1">
    <location>
        <begin position="1627"/>
        <end position="1644"/>
    </location>
</feature>
<feature type="compositionally biased region" description="Basic and acidic residues" evidence="1">
    <location>
        <begin position="687"/>
        <end position="700"/>
    </location>
</feature>
<feature type="compositionally biased region" description="Basic and acidic residues" evidence="1">
    <location>
        <begin position="1280"/>
        <end position="1291"/>
    </location>
</feature>
<feature type="region of interest" description="Disordered" evidence="1">
    <location>
        <begin position="405"/>
        <end position="554"/>
    </location>
</feature>
<feature type="compositionally biased region" description="Polar residues" evidence="1">
    <location>
        <begin position="1684"/>
        <end position="1693"/>
    </location>
</feature>
<feature type="compositionally biased region" description="Polar residues" evidence="1">
    <location>
        <begin position="447"/>
        <end position="459"/>
    </location>
</feature>
<dbReference type="Proteomes" id="UP000244005">
    <property type="component" value="Unassembled WGS sequence"/>
</dbReference>
<feature type="compositionally biased region" description="Polar residues" evidence="1">
    <location>
        <begin position="883"/>
        <end position="898"/>
    </location>
</feature>
<feature type="region of interest" description="Disordered" evidence="1">
    <location>
        <begin position="866"/>
        <end position="898"/>
    </location>
</feature>
<dbReference type="PANTHER" id="PTHR34125">
    <property type="entry name" value="OS01G0762900 PROTEIN"/>
    <property type="match status" value="1"/>
</dbReference>
<feature type="region of interest" description="Disordered" evidence="1">
    <location>
        <begin position="262"/>
        <end position="339"/>
    </location>
</feature>
<keyword evidence="2" id="KW-0812">Transmembrane</keyword>
<feature type="compositionally biased region" description="Basic and acidic residues" evidence="1">
    <location>
        <begin position="1137"/>
        <end position="1148"/>
    </location>
</feature>
<gene>
    <name evidence="3" type="ORF">MARPO_0087s0081</name>
</gene>
<feature type="transmembrane region" description="Helical" evidence="2">
    <location>
        <begin position="6"/>
        <end position="26"/>
    </location>
</feature>
<name>A0A2R6WIJ1_MARPO</name>
<feature type="compositionally biased region" description="Basic and acidic residues" evidence="1">
    <location>
        <begin position="1360"/>
        <end position="1394"/>
    </location>
</feature>
<accession>A0A2R6WIJ1</accession>
<feature type="region of interest" description="Disordered" evidence="1">
    <location>
        <begin position="1044"/>
        <end position="1067"/>
    </location>
</feature>
<dbReference type="OrthoDB" id="649865at2759"/>
<dbReference type="EMBL" id="KZ772759">
    <property type="protein sequence ID" value="PTQ33653.1"/>
    <property type="molecule type" value="Genomic_DNA"/>
</dbReference>
<feature type="region of interest" description="Disordered" evidence="1">
    <location>
        <begin position="1203"/>
        <end position="1225"/>
    </location>
</feature>
<feature type="compositionally biased region" description="Basic and acidic residues" evidence="1">
    <location>
        <begin position="1421"/>
        <end position="1430"/>
    </location>
</feature>
<feature type="compositionally biased region" description="Low complexity" evidence="1">
    <location>
        <begin position="275"/>
        <end position="285"/>
    </location>
</feature>
<feature type="region of interest" description="Disordered" evidence="1">
    <location>
        <begin position="948"/>
        <end position="981"/>
    </location>
</feature>
<feature type="transmembrane region" description="Helical" evidence="2">
    <location>
        <begin position="33"/>
        <end position="54"/>
    </location>
</feature>
<feature type="region of interest" description="Disordered" evidence="1">
    <location>
        <begin position="650"/>
        <end position="833"/>
    </location>
</feature>
<evidence type="ECO:0000313" key="3">
    <source>
        <dbReference type="EMBL" id="PTQ33653.1"/>
    </source>
</evidence>
<feature type="compositionally biased region" description="Basic and acidic residues" evidence="1">
    <location>
        <begin position="867"/>
        <end position="879"/>
    </location>
</feature>
<feature type="region of interest" description="Disordered" evidence="1">
    <location>
        <begin position="356"/>
        <end position="387"/>
    </location>
</feature>
<feature type="compositionally biased region" description="Polar residues" evidence="1">
    <location>
        <begin position="812"/>
        <end position="822"/>
    </location>
</feature>
<keyword evidence="2" id="KW-0472">Membrane</keyword>
<evidence type="ECO:0000256" key="1">
    <source>
        <dbReference type="SAM" id="MobiDB-lite"/>
    </source>
</evidence>
<dbReference type="PANTHER" id="PTHR34125:SF7">
    <property type="entry name" value="TRANSMEMBRANE PROTEIN"/>
    <property type="match status" value="1"/>
</dbReference>
<keyword evidence="4" id="KW-1185">Reference proteome</keyword>
<feature type="compositionally biased region" description="Basic and acidic residues" evidence="1">
    <location>
        <begin position="1567"/>
        <end position="1578"/>
    </location>
</feature>
<organism evidence="3 4">
    <name type="scientific">Marchantia polymorpha</name>
    <name type="common">Common liverwort</name>
    <name type="synonym">Marchantia aquatica</name>
    <dbReference type="NCBI Taxonomy" id="3197"/>
    <lineage>
        <taxon>Eukaryota</taxon>
        <taxon>Viridiplantae</taxon>
        <taxon>Streptophyta</taxon>
        <taxon>Embryophyta</taxon>
        <taxon>Marchantiophyta</taxon>
        <taxon>Marchantiopsida</taxon>
        <taxon>Marchantiidae</taxon>
        <taxon>Marchantiales</taxon>
        <taxon>Marchantiaceae</taxon>
        <taxon>Marchantia</taxon>
    </lineage>
</organism>
<feature type="compositionally biased region" description="Polar residues" evidence="1">
    <location>
        <begin position="361"/>
        <end position="381"/>
    </location>
</feature>